<feature type="compositionally biased region" description="Basic and acidic residues" evidence="15">
    <location>
        <begin position="263"/>
        <end position="276"/>
    </location>
</feature>
<dbReference type="GO" id="GO:0046872">
    <property type="term" value="F:metal ion binding"/>
    <property type="evidence" value="ECO:0007669"/>
    <property type="project" value="UniProtKB-KW"/>
</dbReference>
<evidence type="ECO:0000256" key="11">
    <source>
        <dbReference type="ARBA" id="ARBA00023098"/>
    </source>
</evidence>
<keyword evidence="7" id="KW-0378">Hydrolase</keyword>
<feature type="region of interest" description="Disordered" evidence="15">
    <location>
        <begin position="59"/>
        <end position="88"/>
    </location>
</feature>
<feature type="compositionally biased region" description="Basic and acidic residues" evidence="15">
    <location>
        <begin position="173"/>
        <end position="194"/>
    </location>
</feature>
<evidence type="ECO:0000256" key="12">
    <source>
        <dbReference type="ARBA" id="ARBA00023136"/>
    </source>
</evidence>
<dbReference type="InterPro" id="IPR052214">
    <property type="entry name" value="DAG_Lipase-Related"/>
</dbReference>
<feature type="region of interest" description="Disordered" evidence="15">
    <location>
        <begin position="157"/>
        <end position="204"/>
    </location>
</feature>
<evidence type="ECO:0000256" key="2">
    <source>
        <dbReference type="ARBA" id="ARBA00004651"/>
    </source>
</evidence>
<comment type="cofactor">
    <cofactor evidence="1">
        <name>Ca(2+)</name>
        <dbReference type="ChEBI" id="CHEBI:29108"/>
    </cofactor>
</comment>
<keyword evidence="6" id="KW-0479">Metal-binding</keyword>
<dbReference type="Gene3D" id="3.40.50.1820">
    <property type="entry name" value="alpha/beta hydrolase"/>
    <property type="match status" value="1"/>
</dbReference>
<feature type="region of interest" description="Disordered" evidence="15">
    <location>
        <begin position="895"/>
        <end position="999"/>
    </location>
</feature>
<feature type="compositionally biased region" description="Low complexity" evidence="15">
    <location>
        <begin position="706"/>
        <end position="719"/>
    </location>
</feature>
<evidence type="ECO:0000256" key="5">
    <source>
        <dbReference type="ARBA" id="ARBA00022692"/>
    </source>
</evidence>
<name>K8EA26_9CHLO</name>
<dbReference type="SUPFAM" id="SSF53474">
    <property type="entry name" value="alpha/beta-Hydrolases"/>
    <property type="match status" value="1"/>
</dbReference>
<keyword evidence="3" id="KW-1003">Cell membrane</keyword>
<dbReference type="GO" id="GO:0005886">
    <property type="term" value="C:plasma membrane"/>
    <property type="evidence" value="ECO:0007669"/>
    <property type="project" value="UniProtKB-SubCell"/>
</dbReference>
<dbReference type="AlphaFoldDB" id="K8EA26"/>
<feature type="compositionally biased region" description="Basic and acidic residues" evidence="15">
    <location>
        <begin position="970"/>
        <end position="980"/>
    </location>
</feature>
<keyword evidence="9" id="KW-0442">Lipid degradation</keyword>
<keyword evidence="18" id="KW-1185">Reference proteome</keyword>
<keyword evidence="10" id="KW-1133">Transmembrane helix</keyword>
<dbReference type="GO" id="GO:0016042">
    <property type="term" value="P:lipid catabolic process"/>
    <property type="evidence" value="ECO:0007669"/>
    <property type="project" value="UniProtKB-KW"/>
</dbReference>
<evidence type="ECO:0000256" key="3">
    <source>
        <dbReference type="ARBA" id="ARBA00022475"/>
    </source>
</evidence>
<feature type="region of interest" description="Disordered" evidence="15">
    <location>
        <begin position="263"/>
        <end position="306"/>
    </location>
</feature>
<keyword evidence="8" id="KW-0106">Calcium</keyword>
<dbReference type="KEGG" id="bpg:Bathy01g06700"/>
<evidence type="ECO:0000256" key="8">
    <source>
        <dbReference type="ARBA" id="ARBA00022837"/>
    </source>
</evidence>
<dbReference type="PANTHER" id="PTHR45792:SF8">
    <property type="entry name" value="DIACYLGLYCEROL LIPASE-ALPHA"/>
    <property type="match status" value="1"/>
</dbReference>
<keyword evidence="5" id="KW-0812">Transmembrane</keyword>
<feature type="compositionally biased region" description="Basic and acidic residues" evidence="15">
    <location>
        <begin position="895"/>
        <end position="904"/>
    </location>
</feature>
<dbReference type="InterPro" id="IPR002921">
    <property type="entry name" value="Fungal_lipase-type"/>
</dbReference>
<dbReference type="GO" id="GO:0016298">
    <property type="term" value="F:lipase activity"/>
    <property type="evidence" value="ECO:0007669"/>
    <property type="project" value="TreeGrafter"/>
</dbReference>
<dbReference type="eggNOG" id="KOG2088">
    <property type="taxonomic scope" value="Eukaryota"/>
</dbReference>
<feature type="region of interest" description="Disordered" evidence="15">
    <location>
        <begin position="870"/>
        <end position="889"/>
    </location>
</feature>
<evidence type="ECO:0000256" key="9">
    <source>
        <dbReference type="ARBA" id="ARBA00022963"/>
    </source>
</evidence>
<feature type="compositionally biased region" description="Basic and acidic residues" evidence="15">
    <location>
        <begin position="756"/>
        <end position="766"/>
    </location>
</feature>
<evidence type="ECO:0000256" key="1">
    <source>
        <dbReference type="ARBA" id="ARBA00001913"/>
    </source>
</evidence>
<dbReference type="PANTHER" id="PTHR45792">
    <property type="entry name" value="DIACYLGLYCEROL LIPASE HOMOLOG-RELATED"/>
    <property type="match status" value="1"/>
</dbReference>
<gene>
    <name evidence="17" type="ORF">Bathy01g06700</name>
</gene>
<keyword evidence="12" id="KW-0472">Membrane</keyword>
<feature type="compositionally biased region" description="Acidic residues" evidence="15">
    <location>
        <begin position="67"/>
        <end position="77"/>
    </location>
</feature>
<evidence type="ECO:0000259" key="16">
    <source>
        <dbReference type="Pfam" id="PF01764"/>
    </source>
</evidence>
<feature type="region of interest" description="Disordered" evidence="15">
    <location>
        <begin position="1"/>
        <end position="29"/>
    </location>
</feature>
<feature type="domain" description="Fungal lipase-type" evidence="16">
    <location>
        <begin position="522"/>
        <end position="670"/>
    </location>
</feature>
<evidence type="ECO:0000313" key="17">
    <source>
        <dbReference type="EMBL" id="CCO14566.1"/>
    </source>
</evidence>
<dbReference type="Proteomes" id="UP000198341">
    <property type="component" value="Chromosome 1"/>
</dbReference>
<accession>K8EA26</accession>
<evidence type="ECO:0000313" key="18">
    <source>
        <dbReference type="Proteomes" id="UP000198341"/>
    </source>
</evidence>
<dbReference type="EMBL" id="FO082278">
    <property type="protein sequence ID" value="CCO14566.1"/>
    <property type="molecule type" value="Genomic_DNA"/>
</dbReference>
<dbReference type="InterPro" id="IPR029058">
    <property type="entry name" value="AB_hydrolase_fold"/>
</dbReference>
<comment type="subcellular location">
    <subcellularLocation>
        <location evidence="2">Cell membrane</location>
        <topology evidence="2">Multi-pass membrane protein</topology>
    </subcellularLocation>
</comment>
<feature type="region of interest" description="Disordered" evidence="15">
    <location>
        <begin position="705"/>
        <end position="786"/>
    </location>
</feature>
<feature type="compositionally biased region" description="Polar residues" evidence="15">
    <location>
        <begin position="958"/>
        <end position="967"/>
    </location>
</feature>
<sequence>MSADEAADFARRREDADEEEEQKRSVTPNFSFRSFFEKSDATENEKTKKKNAFQKFMAFEPESVTKDEEEDDMEDFEENHPNGCSPNLKRLEKLFREEAELKDNGEEEVEEKKKKGGFGGGGGFSLFQFGTDRYGENPADYLFDDLGGFVPPRGAKWVSTSAEEVQDSGGGEGGEKKSEKTEKSTIETVLERTKGTNASKKLPGGIVLRAPSNVIMAKDEKGRTLPVLPEKMDDETLMRTTHSRDPSEIPEDVLLALEEEAKEEAQKTTMMKKEGGEVETAQKLGAPTPTPTPTSTPIKKEGGSSNFRKKQDLKKVSGVTIPSSMWEIVEFNRAMIRVMTMLMKELKPLGVEGMTIFDPIAGIMLWREQRAEARLKKTSKQYLYGDDEDEMHDEALFFDNNNNNANASGNASVNNISVRRDGEVSLEAMEELKPALRHASAAYGTLSALLMNASNKEKFATFAKHVEIQNEKDPDVLHDKITETAAKHANVSPEDILVADWETLQFSPASYVAVDRNEKLVVLAIRGTANGSDFITDACSTSVPFLGGFAHSGVVMSAWQIISTRLPQMTRACYENPDFKVLLTGHSMGAAVAVCVAMLLRSGDVDVISAAQKGVEGLPNSEGAIASVMHNCTVVSFASPAVVTLDLSLKCQDYVTSVVAGKDVIPRLCYASVRRLLRRLNAASPAQPMLKSIGGAFREVANGLQNSSRSNSISETTSEQIELTNRNSNGEANKTDGGEVDESADDATTTNGGTEGAEKSKKRDSDQTSWQDLGDQSGLELRDHSGSDFLVQPGRVIHLRRLSSQRPVAQPKHATAFTDIPLSTRMMTDHIPMVYESAILEICERMKAERMETMHEVANRFRRVTSVDLMNSPSRHHPTRGVLSPGSEFKRSVAEGAKNKKEKQSMLANAAPRFGEEEEKERRQRMLFSSAAEKTTTSKTEETTQTSNSKGWQVVRNFFSTMMSDSPTGDYDKSPTRSDDENTLLDGDDPNDKDDKGQIVDEFHAAAASAAYNSAQR</sequence>
<evidence type="ECO:0000256" key="14">
    <source>
        <dbReference type="ARBA" id="ARBA00026104"/>
    </source>
</evidence>
<organism evidence="17 18">
    <name type="scientific">Bathycoccus prasinos</name>
    <dbReference type="NCBI Taxonomy" id="41875"/>
    <lineage>
        <taxon>Eukaryota</taxon>
        <taxon>Viridiplantae</taxon>
        <taxon>Chlorophyta</taxon>
        <taxon>Mamiellophyceae</taxon>
        <taxon>Mamiellales</taxon>
        <taxon>Bathycoccaceae</taxon>
        <taxon>Bathycoccus</taxon>
    </lineage>
</organism>
<evidence type="ECO:0000256" key="6">
    <source>
        <dbReference type="ARBA" id="ARBA00022723"/>
    </source>
</evidence>
<dbReference type="CDD" id="cd00519">
    <property type="entry name" value="Lipase_3"/>
    <property type="match status" value="1"/>
</dbReference>
<dbReference type="GeneID" id="19018405"/>
<proteinExistence type="predicted"/>
<evidence type="ECO:0000256" key="13">
    <source>
        <dbReference type="ARBA" id="ARBA00024531"/>
    </source>
</evidence>
<feature type="compositionally biased region" description="Polar residues" evidence="15">
    <location>
        <begin position="720"/>
        <end position="732"/>
    </location>
</feature>
<feature type="compositionally biased region" description="Acidic residues" evidence="15">
    <location>
        <begin position="981"/>
        <end position="992"/>
    </location>
</feature>
<keyword evidence="11" id="KW-0443">Lipid metabolism</keyword>
<protein>
    <recommendedName>
        <fullName evidence="14">sn-1-specific diacylglycerol lipase</fullName>
        <ecNumber evidence="14">3.1.1.116</ecNumber>
    </recommendedName>
</protein>
<comment type="catalytic activity">
    <reaction evidence="13">
        <text>a 1,2-diacyl-sn-glycerol + H2O = a 2-acylglycerol + a fatty acid + H(+)</text>
        <dbReference type="Rhea" id="RHEA:33275"/>
        <dbReference type="ChEBI" id="CHEBI:15377"/>
        <dbReference type="ChEBI" id="CHEBI:15378"/>
        <dbReference type="ChEBI" id="CHEBI:17389"/>
        <dbReference type="ChEBI" id="CHEBI:17815"/>
        <dbReference type="ChEBI" id="CHEBI:28868"/>
        <dbReference type="EC" id="3.1.1.116"/>
    </reaction>
    <physiologicalReaction direction="left-to-right" evidence="13">
        <dbReference type="Rhea" id="RHEA:33276"/>
    </physiologicalReaction>
</comment>
<dbReference type="OrthoDB" id="438440at2759"/>
<evidence type="ECO:0000256" key="10">
    <source>
        <dbReference type="ARBA" id="ARBA00022989"/>
    </source>
</evidence>
<evidence type="ECO:0000256" key="7">
    <source>
        <dbReference type="ARBA" id="ARBA00022801"/>
    </source>
</evidence>
<dbReference type="EC" id="3.1.1.116" evidence="14"/>
<dbReference type="Pfam" id="PF01764">
    <property type="entry name" value="Lipase_3"/>
    <property type="match status" value="1"/>
</dbReference>
<keyword evidence="4" id="KW-0597">Phosphoprotein</keyword>
<feature type="compositionally biased region" description="Low complexity" evidence="15">
    <location>
        <begin position="933"/>
        <end position="950"/>
    </location>
</feature>
<evidence type="ECO:0000256" key="15">
    <source>
        <dbReference type="SAM" id="MobiDB-lite"/>
    </source>
</evidence>
<evidence type="ECO:0000256" key="4">
    <source>
        <dbReference type="ARBA" id="ARBA00022553"/>
    </source>
</evidence>
<dbReference type="RefSeq" id="XP_007515687.1">
    <property type="nucleotide sequence ID" value="XM_007515625.1"/>
</dbReference>
<reference evidence="17 18" key="1">
    <citation type="submission" date="2011-10" db="EMBL/GenBank/DDBJ databases">
        <authorList>
            <person name="Genoscope - CEA"/>
        </authorList>
    </citation>
    <scope>NUCLEOTIDE SEQUENCE [LARGE SCALE GENOMIC DNA]</scope>
    <source>
        <strain evidence="17 18">RCC 1105</strain>
    </source>
</reference>